<feature type="compositionally biased region" description="Low complexity" evidence="2">
    <location>
        <begin position="184"/>
        <end position="196"/>
    </location>
</feature>
<accession>A0ABX6IF55</accession>
<dbReference type="Gene3D" id="2.60.200.20">
    <property type="match status" value="1"/>
</dbReference>
<evidence type="ECO:0000256" key="1">
    <source>
        <dbReference type="ARBA" id="ARBA00022553"/>
    </source>
</evidence>
<reference evidence="4" key="1">
    <citation type="journal article" date="2021" name="Nat. Microbiol.">
        <title>Cocultivation of an ultrasmall environmental parasitic bacterium with lytic ability against bacteria associated with wastewater foams.</title>
        <authorList>
            <person name="Batinovic S."/>
            <person name="Rose J.J.A."/>
            <person name="Ratcliffe J."/>
            <person name="Seviour R.J."/>
            <person name="Petrovski S."/>
        </authorList>
    </citation>
    <scope>NUCLEOTIDE SEQUENCE</scope>
    <source>
        <strain evidence="4">CON9</strain>
    </source>
</reference>
<dbReference type="SUPFAM" id="SSF49879">
    <property type="entry name" value="SMAD/FHA domain"/>
    <property type="match status" value="1"/>
</dbReference>
<sequence>MAAGTPEPVLAAIAGIESDVETPDGVTRRGRHLVRAIAQLVATADDDIDMAFAATDRVGIAAFLNGRVFAEVDGRRIEPGPGTPFDRALPWSHEGFGLYLAGITPAEPGRERFDLVRGVVPAAGALLHVPVGLRSTQIVPDTGQRGRLRAQPARSGPVEQLKPVTGSVTGELPVTAPLAHERPPASAEAPASSSGPEVPPGPEVAPETAAPAATEPWAAGSPREPGDGEPATDDLAPARADPGPSIPAPQDPPAPDVEAPVPAGHRPGAPTPPVSNSVMKSSVVSPSGATDHPGPTPPGPGSGRAAPTQFDGPYVPVGAAGTGYAPDGFDAVTDVAHSRPMAYGIRCPQGHLNHPDARWCAECRQPLALGPGVLVKGERPALGRLILDQGTEVILDETLILGRLTGSGQPAPQSTPKLVQVRDDSGLLSRKHVEFRLVEWTVQILDLHSANGTYVSSPSTVEIRLAPGRPHVLVPGARIRVGGRTVMFESAYVIAG</sequence>
<dbReference type="Pfam" id="PF00498">
    <property type="entry name" value="FHA"/>
    <property type="match status" value="1"/>
</dbReference>
<dbReference type="PROSITE" id="PS50006">
    <property type="entry name" value="FHA_DOMAIN"/>
    <property type="match status" value="1"/>
</dbReference>
<evidence type="ECO:0000259" key="3">
    <source>
        <dbReference type="PROSITE" id="PS50006"/>
    </source>
</evidence>
<proteinExistence type="predicted"/>
<feature type="compositionally biased region" description="Pro residues" evidence="2">
    <location>
        <begin position="244"/>
        <end position="255"/>
    </location>
</feature>
<evidence type="ECO:0000313" key="5">
    <source>
        <dbReference type="Proteomes" id="UP001059836"/>
    </source>
</evidence>
<name>A0ABX6IF55_9ACTN</name>
<evidence type="ECO:0000313" key="4">
    <source>
        <dbReference type="EMBL" id="QHN34470.1"/>
    </source>
</evidence>
<protein>
    <submittedName>
        <fullName evidence="4">FHA domain-containing protein</fullName>
    </submittedName>
</protein>
<dbReference type="InterPro" id="IPR000253">
    <property type="entry name" value="FHA_dom"/>
</dbReference>
<dbReference type="Proteomes" id="UP001059836">
    <property type="component" value="Chromosome"/>
</dbReference>
<dbReference type="RefSeq" id="WP_260840328.1">
    <property type="nucleotide sequence ID" value="NZ_CP045809.1"/>
</dbReference>
<evidence type="ECO:0000256" key="2">
    <source>
        <dbReference type="SAM" id="MobiDB-lite"/>
    </source>
</evidence>
<keyword evidence="5" id="KW-1185">Reference proteome</keyword>
<feature type="compositionally biased region" description="Low complexity" evidence="2">
    <location>
        <begin position="274"/>
        <end position="293"/>
    </location>
</feature>
<gene>
    <name evidence="4" type="ORF">GII31_05710</name>
</gene>
<dbReference type="EMBL" id="CP045809">
    <property type="protein sequence ID" value="QHN34470.1"/>
    <property type="molecule type" value="Genomic_DNA"/>
</dbReference>
<feature type="compositionally biased region" description="Low complexity" evidence="2">
    <location>
        <begin position="204"/>
        <end position="221"/>
    </location>
</feature>
<dbReference type="InterPro" id="IPR008984">
    <property type="entry name" value="SMAD_FHA_dom_sf"/>
</dbReference>
<dbReference type="CDD" id="cd00060">
    <property type="entry name" value="FHA"/>
    <property type="match status" value="1"/>
</dbReference>
<feature type="region of interest" description="Disordered" evidence="2">
    <location>
        <begin position="138"/>
        <end position="318"/>
    </location>
</feature>
<feature type="domain" description="FHA" evidence="3">
    <location>
        <begin position="399"/>
        <end position="460"/>
    </location>
</feature>
<keyword evidence="1" id="KW-0597">Phosphoprotein</keyword>
<organism evidence="4 5">
    <name type="scientific">Gordonia pseudamarae</name>
    <dbReference type="NCBI Taxonomy" id="2831662"/>
    <lineage>
        <taxon>Bacteria</taxon>
        <taxon>Bacillati</taxon>
        <taxon>Actinomycetota</taxon>
        <taxon>Actinomycetes</taxon>
        <taxon>Mycobacteriales</taxon>
        <taxon>Gordoniaceae</taxon>
        <taxon>Gordonia</taxon>
    </lineage>
</organism>